<reference evidence="1" key="1">
    <citation type="submission" date="2020-03" db="EMBL/GenBank/DDBJ databases">
        <title>Castanea mollissima Vanexum genome sequencing.</title>
        <authorList>
            <person name="Staton M."/>
        </authorList>
    </citation>
    <scope>NUCLEOTIDE SEQUENCE</scope>
    <source>
        <tissue evidence="1">Leaf</tissue>
    </source>
</reference>
<protein>
    <submittedName>
        <fullName evidence="1">Uncharacterized protein</fullName>
    </submittedName>
</protein>
<name>A0A8J4VKX5_9ROSI</name>
<accession>A0A8J4VKX5</accession>
<evidence type="ECO:0000313" key="2">
    <source>
        <dbReference type="Proteomes" id="UP000737018"/>
    </source>
</evidence>
<sequence>MSILNASAALRMNFMSPPLLSPSPTFSKIHTETWATTRITTRSARTLVIGPSFAMKNETSKHIDKVEEDEEVEEAMEESPETLLHSFTPLPLFYLFIVALKSKSLHCHVIMSWNMAWGYVNCDDMKRDRQNNVA</sequence>
<keyword evidence="2" id="KW-1185">Reference proteome</keyword>
<dbReference type="OrthoDB" id="2020012at2759"/>
<dbReference type="Proteomes" id="UP000737018">
    <property type="component" value="Unassembled WGS sequence"/>
</dbReference>
<proteinExistence type="predicted"/>
<dbReference type="AlphaFoldDB" id="A0A8J4VKX5"/>
<dbReference type="EMBL" id="JRKL02002019">
    <property type="protein sequence ID" value="KAF3960867.1"/>
    <property type="molecule type" value="Genomic_DNA"/>
</dbReference>
<organism evidence="1 2">
    <name type="scientific">Castanea mollissima</name>
    <name type="common">Chinese chestnut</name>
    <dbReference type="NCBI Taxonomy" id="60419"/>
    <lineage>
        <taxon>Eukaryota</taxon>
        <taxon>Viridiplantae</taxon>
        <taxon>Streptophyta</taxon>
        <taxon>Embryophyta</taxon>
        <taxon>Tracheophyta</taxon>
        <taxon>Spermatophyta</taxon>
        <taxon>Magnoliopsida</taxon>
        <taxon>eudicotyledons</taxon>
        <taxon>Gunneridae</taxon>
        <taxon>Pentapetalae</taxon>
        <taxon>rosids</taxon>
        <taxon>fabids</taxon>
        <taxon>Fagales</taxon>
        <taxon>Fagaceae</taxon>
        <taxon>Castanea</taxon>
    </lineage>
</organism>
<evidence type="ECO:0000313" key="1">
    <source>
        <dbReference type="EMBL" id="KAF3960867.1"/>
    </source>
</evidence>
<comment type="caution">
    <text evidence="1">The sequence shown here is derived from an EMBL/GenBank/DDBJ whole genome shotgun (WGS) entry which is preliminary data.</text>
</comment>
<gene>
    <name evidence="1" type="ORF">CMV_014449</name>
</gene>